<organism evidence="3 4">
    <name type="scientific">Lupinus luteus</name>
    <name type="common">European yellow lupine</name>
    <dbReference type="NCBI Taxonomy" id="3873"/>
    <lineage>
        <taxon>Eukaryota</taxon>
        <taxon>Viridiplantae</taxon>
        <taxon>Streptophyta</taxon>
        <taxon>Embryophyta</taxon>
        <taxon>Tracheophyta</taxon>
        <taxon>Spermatophyta</taxon>
        <taxon>Magnoliopsida</taxon>
        <taxon>eudicotyledons</taxon>
        <taxon>Gunneridae</taxon>
        <taxon>Pentapetalae</taxon>
        <taxon>rosids</taxon>
        <taxon>fabids</taxon>
        <taxon>Fabales</taxon>
        <taxon>Fabaceae</taxon>
        <taxon>Papilionoideae</taxon>
        <taxon>50 kb inversion clade</taxon>
        <taxon>genistoids sensu lato</taxon>
        <taxon>core genistoids</taxon>
        <taxon>Genisteae</taxon>
        <taxon>Lupinus</taxon>
    </lineage>
</organism>
<dbReference type="InterPro" id="IPR000477">
    <property type="entry name" value="RT_dom"/>
</dbReference>
<accession>A0AAV1YCW0</accession>
<keyword evidence="4" id="KW-1185">Reference proteome</keyword>
<sequence length="593" mass="68212">MACLSSTTTSILVNGCPTKEVHLQRGLRQGDPLSPFLFLVVAEGLSGLIRQTISRGFYKPYCVGADNIEVSLLQFADDAILFGDCSNQNIQVMKSILQLFELSSGLKINLSKSNLLGLNIAVDHTNRLANYLQFNISSSSSSYVGIPVGVNHKRQETWKPVIDRLKIRLSSWNRNYISFGGRLILINSIFSALPIYFLSFYKAPSTVIQSIQKIQRDFLWGGTGSQRKIIWVSWDKVCTPKVFGGLGVKNISIFNSALLGKWNWRLLTERSSLWSKVLSSKYGHQFGLDSGTESRCSSRNKSSWARDLNSISNRDNSSNTWFWKGIFRRIRDGSKTRFWHDTWLGSENLLSRFNRLYSFSLNQDAFINEHGSWSDGSWTWNLNWRRRPFIWESDLIDSLLQELNTTSLRNNIVDSWEWRHDKSNQYSVNSAYDLLSQQHHQTSHNLPHLHMLWKSKAPLKVTSFTWRLFQDMIPTKGALLKRGISFNFGGGPLCPLCNNSLESSDHLFDSCNISYSVWQLLYNWLNFSIVFPSKPIHHFTTHMGLISNHRLSKFWSVIWLASTWAIWIARNDFIFNSVRPSVQKIFEDARFRA</sequence>
<feature type="domain" description="Reverse transcriptase" evidence="2">
    <location>
        <begin position="1"/>
        <end position="148"/>
    </location>
</feature>
<reference evidence="3 4" key="1">
    <citation type="submission" date="2024-03" db="EMBL/GenBank/DDBJ databases">
        <authorList>
            <person name="Martinez-Hernandez J."/>
        </authorList>
    </citation>
    <scope>NUCLEOTIDE SEQUENCE [LARGE SCALE GENOMIC DNA]</scope>
</reference>
<protein>
    <recommendedName>
        <fullName evidence="2">Reverse transcriptase domain-containing protein</fullName>
    </recommendedName>
</protein>
<dbReference type="PANTHER" id="PTHR33116">
    <property type="entry name" value="REVERSE TRANSCRIPTASE ZINC-BINDING DOMAIN-CONTAINING PROTEIN-RELATED-RELATED"/>
    <property type="match status" value="1"/>
</dbReference>
<evidence type="ECO:0000313" key="4">
    <source>
        <dbReference type="Proteomes" id="UP001497480"/>
    </source>
</evidence>
<keyword evidence="1" id="KW-0472">Membrane</keyword>
<dbReference type="Proteomes" id="UP001497480">
    <property type="component" value="Unassembled WGS sequence"/>
</dbReference>
<evidence type="ECO:0000256" key="1">
    <source>
        <dbReference type="SAM" id="Phobius"/>
    </source>
</evidence>
<dbReference type="EMBL" id="CAXHTB010000023">
    <property type="protein sequence ID" value="CAL0331867.1"/>
    <property type="molecule type" value="Genomic_DNA"/>
</dbReference>
<dbReference type="Pfam" id="PF00078">
    <property type="entry name" value="RVT_1"/>
    <property type="match status" value="1"/>
</dbReference>
<feature type="transmembrane region" description="Helical" evidence="1">
    <location>
        <begin position="176"/>
        <end position="201"/>
    </location>
</feature>
<dbReference type="PROSITE" id="PS50878">
    <property type="entry name" value="RT_POL"/>
    <property type="match status" value="1"/>
</dbReference>
<dbReference type="InterPro" id="IPR026960">
    <property type="entry name" value="RVT-Znf"/>
</dbReference>
<keyword evidence="1" id="KW-0812">Transmembrane</keyword>
<dbReference type="AlphaFoldDB" id="A0AAV1YCW0"/>
<evidence type="ECO:0000259" key="2">
    <source>
        <dbReference type="PROSITE" id="PS50878"/>
    </source>
</evidence>
<gene>
    <name evidence="3" type="ORF">LLUT_LOCUS32927</name>
</gene>
<proteinExistence type="predicted"/>
<keyword evidence="1" id="KW-1133">Transmembrane helix</keyword>
<evidence type="ECO:0000313" key="3">
    <source>
        <dbReference type="EMBL" id="CAL0331867.1"/>
    </source>
</evidence>
<name>A0AAV1YCW0_LUPLU</name>
<dbReference type="Pfam" id="PF13966">
    <property type="entry name" value="zf-RVT"/>
    <property type="match status" value="1"/>
</dbReference>
<comment type="caution">
    <text evidence="3">The sequence shown here is derived from an EMBL/GenBank/DDBJ whole genome shotgun (WGS) entry which is preliminary data.</text>
</comment>
<dbReference type="PANTHER" id="PTHR33116:SF78">
    <property type="entry name" value="OS12G0587133 PROTEIN"/>
    <property type="match status" value="1"/>
</dbReference>